<dbReference type="GO" id="GO:0016209">
    <property type="term" value="F:antioxidant activity"/>
    <property type="evidence" value="ECO:0007669"/>
    <property type="project" value="InterPro"/>
</dbReference>
<sequence length="592" mass="65625">MKIIAITAAYLACMQYAYAQSNHTLSISDTPAAGHGITITADPRGTALAGSTPLYVIIDAEGKSKQLAADTLLLSATGQAKYTVPADAVVLTGRLYDGHITDDNNGKAYIFPVYREKKVLPYAWYRMSQLAQGMGGWKKDQQLALAYLKTEIAIYPAAEAEFRQQYYNMLINSPEPADKALLIQKLLTYHTTNEMELTLHQQYLAFLGQQQAADSVAHLLEKQFPEGKYVQRKQMAAVTQAPDFAAQQQLFKAFIQRFPEPAGGDYEYTGLYKAMAQSAVAAGNNQAAGYYISLLHRQEDQVATYVQLAQQQPEQSLSWLSQGIAVTDTTRVHTNWNAYMNAIPLYLSRQDVTTAHALAGTLYRHAGSREAALLLAQTSSASGQDATALRVLETTVKAGHSSPQIKKMLQALYERQYPGKDFTAWWNALQPATADHSGDIRAGMITETIAGIRLKDISGKEVDIAALKGKIVVLDFWATWCKPCIQSFPAMQEVMQQHPEVVFLFIATFETGEALGKVKQFAAEKKFPFRYLMDEKLSNGPGYKAFNQYKVASVPYKVILDKTGKVRFRTNGFDGNEEALVRELNTMIQLIQ</sequence>
<protein>
    <submittedName>
        <fullName evidence="3">Thiol-disulfide isomerase or thioredoxin</fullName>
    </submittedName>
</protein>
<dbReference type="InterPro" id="IPR000866">
    <property type="entry name" value="AhpC/TSA"/>
</dbReference>
<feature type="signal peptide" evidence="1">
    <location>
        <begin position="1"/>
        <end position="19"/>
    </location>
</feature>
<dbReference type="OrthoDB" id="634996at2"/>
<dbReference type="GO" id="GO:0016491">
    <property type="term" value="F:oxidoreductase activity"/>
    <property type="evidence" value="ECO:0007669"/>
    <property type="project" value="InterPro"/>
</dbReference>
<proteinExistence type="predicted"/>
<dbReference type="InterPro" id="IPR013766">
    <property type="entry name" value="Thioredoxin_domain"/>
</dbReference>
<dbReference type="PANTHER" id="PTHR42852">
    <property type="entry name" value="THIOL:DISULFIDE INTERCHANGE PROTEIN DSBE"/>
    <property type="match status" value="1"/>
</dbReference>
<dbReference type="SUPFAM" id="SSF52833">
    <property type="entry name" value="Thioredoxin-like"/>
    <property type="match status" value="1"/>
</dbReference>
<dbReference type="EMBL" id="FRBL01000009">
    <property type="protein sequence ID" value="SHM58274.1"/>
    <property type="molecule type" value="Genomic_DNA"/>
</dbReference>
<dbReference type="AlphaFoldDB" id="A0A1M7JZ80"/>
<keyword evidence="1" id="KW-0732">Signal</keyword>
<dbReference type="RefSeq" id="WP_073085490.1">
    <property type="nucleotide sequence ID" value="NZ_FRBL01000009.1"/>
</dbReference>
<dbReference type="STRING" id="1419482.SAMN05444266_10979"/>
<dbReference type="Proteomes" id="UP000184420">
    <property type="component" value="Unassembled WGS sequence"/>
</dbReference>
<dbReference type="GO" id="GO:0016853">
    <property type="term" value="F:isomerase activity"/>
    <property type="evidence" value="ECO:0007669"/>
    <property type="project" value="UniProtKB-KW"/>
</dbReference>
<keyword evidence="3" id="KW-0413">Isomerase</keyword>
<dbReference type="CDD" id="cd02966">
    <property type="entry name" value="TlpA_like_family"/>
    <property type="match status" value="1"/>
</dbReference>
<organism evidence="3 4">
    <name type="scientific">Chitinophaga jiangningensis</name>
    <dbReference type="NCBI Taxonomy" id="1419482"/>
    <lineage>
        <taxon>Bacteria</taxon>
        <taxon>Pseudomonadati</taxon>
        <taxon>Bacteroidota</taxon>
        <taxon>Chitinophagia</taxon>
        <taxon>Chitinophagales</taxon>
        <taxon>Chitinophagaceae</taxon>
        <taxon>Chitinophaga</taxon>
    </lineage>
</organism>
<reference evidence="3 4" key="1">
    <citation type="submission" date="2016-11" db="EMBL/GenBank/DDBJ databases">
        <authorList>
            <person name="Jaros S."/>
            <person name="Januszkiewicz K."/>
            <person name="Wedrychowicz H."/>
        </authorList>
    </citation>
    <scope>NUCLEOTIDE SEQUENCE [LARGE SCALE GENOMIC DNA]</scope>
    <source>
        <strain evidence="3 4">DSM 27406</strain>
    </source>
</reference>
<dbReference type="PROSITE" id="PS51352">
    <property type="entry name" value="THIOREDOXIN_2"/>
    <property type="match status" value="1"/>
</dbReference>
<evidence type="ECO:0000313" key="3">
    <source>
        <dbReference type="EMBL" id="SHM58274.1"/>
    </source>
</evidence>
<accession>A0A1M7JZ80</accession>
<dbReference type="PANTHER" id="PTHR42852:SF17">
    <property type="entry name" value="THIOREDOXIN-LIKE PROTEIN HI_1115"/>
    <property type="match status" value="1"/>
</dbReference>
<keyword evidence="4" id="KW-1185">Reference proteome</keyword>
<dbReference type="InterPro" id="IPR050553">
    <property type="entry name" value="Thioredoxin_ResA/DsbE_sf"/>
</dbReference>
<dbReference type="Pfam" id="PF00578">
    <property type="entry name" value="AhpC-TSA"/>
    <property type="match status" value="1"/>
</dbReference>
<name>A0A1M7JZ80_9BACT</name>
<dbReference type="InterPro" id="IPR036249">
    <property type="entry name" value="Thioredoxin-like_sf"/>
</dbReference>
<feature type="chain" id="PRO_5012478071" evidence="1">
    <location>
        <begin position="20"/>
        <end position="592"/>
    </location>
</feature>
<evidence type="ECO:0000313" key="4">
    <source>
        <dbReference type="Proteomes" id="UP000184420"/>
    </source>
</evidence>
<feature type="domain" description="Thioredoxin" evidence="2">
    <location>
        <begin position="443"/>
        <end position="589"/>
    </location>
</feature>
<gene>
    <name evidence="3" type="ORF">SAMN05444266_10979</name>
</gene>
<dbReference type="Gene3D" id="3.40.30.10">
    <property type="entry name" value="Glutaredoxin"/>
    <property type="match status" value="1"/>
</dbReference>
<evidence type="ECO:0000256" key="1">
    <source>
        <dbReference type="SAM" id="SignalP"/>
    </source>
</evidence>
<evidence type="ECO:0000259" key="2">
    <source>
        <dbReference type="PROSITE" id="PS51352"/>
    </source>
</evidence>